<sequence>MKKALALILLIFSLSNAVYSQGKFIIQNKKRSDKIKFKLINNLIVIPVEINGVELSFLLDTGVSKPIIFNFLNVSDTLKIKDTKKIYLRGLGEGESVEALKSRNNVFKVGDAIKLNQDLYAVYDANLNFAPRLGVPVHGILGFDLFKDLVVEINYAHKYIRMTEPKSYRYKTCKKCEIFSLEFYNNKPYINAKVKIKDKQIPVKLLIDSGGSDALWLFEDDTLGIVSNNRYFEDFLGHGLSGSVYGKRSKIDEFSLKSFVLKRANVAYPDSSSISHAKKITGRNGSLAGNILKRFNVIMDYRNAKVTFKKNGHFKEKFSYNKSGIELAHNGVRFVKERESFVPNNNLSNDTNQNGTRIVFDSRYKFSLKPAYAIVELRVDSPAHRAGLKNGDVVLSINGKPAHQYTLQQLMYSFYDDDGKKIKLRIDRNGRVLNYSFLLEDFFQ</sequence>
<dbReference type="KEGG" id="hws:RNZ46_10395"/>
<accession>A0AA97EJ54</accession>
<dbReference type="EMBL" id="CP136521">
    <property type="protein sequence ID" value="WOD42404.1"/>
    <property type="molecule type" value="Genomic_DNA"/>
</dbReference>
<dbReference type="InterPro" id="IPR021109">
    <property type="entry name" value="Peptidase_aspartic_dom_sf"/>
</dbReference>
<dbReference type="Pfam" id="PF13650">
    <property type="entry name" value="Asp_protease_2"/>
    <property type="match status" value="1"/>
</dbReference>
<name>A0AA97EJ54_9FLAO</name>
<reference evidence="4" key="1">
    <citation type="submission" date="2024-06" db="EMBL/GenBank/DDBJ databases">
        <title>Hwangdonia haimaensis gen. nov., sp. nov., a member of the family Flavobacteriaceae isolated from the haima cold seep.</title>
        <authorList>
            <person name="Li J."/>
        </authorList>
    </citation>
    <scope>NUCLEOTIDE SEQUENCE [LARGE SCALE GENOMIC DNA]</scope>
    <source>
        <strain evidence="4">SCSIO 19198</strain>
    </source>
</reference>
<dbReference type="PROSITE" id="PS50106">
    <property type="entry name" value="PDZ"/>
    <property type="match status" value="1"/>
</dbReference>
<dbReference type="GO" id="GO:0006508">
    <property type="term" value="P:proteolysis"/>
    <property type="evidence" value="ECO:0007669"/>
    <property type="project" value="UniProtKB-KW"/>
</dbReference>
<dbReference type="SUPFAM" id="SSF50156">
    <property type="entry name" value="PDZ domain-like"/>
    <property type="match status" value="1"/>
</dbReference>
<dbReference type="RefSeq" id="WP_316982137.1">
    <property type="nucleotide sequence ID" value="NZ_CP136521.1"/>
</dbReference>
<dbReference type="InterPro" id="IPR036034">
    <property type="entry name" value="PDZ_sf"/>
</dbReference>
<evidence type="ECO:0000259" key="2">
    <source>
        <dbReference type="PROSITE" id="PS50106"/>
    </source>
</evidence>
<dbReference type="Pfam" id="PF17820">
    <property type="entry name" value="PDZ_6"/>
    <property type="match status" value="1"/>
</dbReference>
<keyword evidence="4" id="KW-1185">Reference proteome</keyword>
<feature type="domain" description="PDZ" evidence="2">
    <location>
        <begin position="374"/>
        <end position="430"/>
    </location>
</feature>
<dbReference type="Proteomes" id="UP001302486">
    <property type="component" value="Chromosome"/>
</dbReference>
<evidence type="ECO:0000256" key="1">
    <source>
        <dbReference type="SAM" id="SignalP"/>
    </source>
</evidence>
<dbReference type="GO" id="GO:0008233">
    <property type="term" value="F:peptidase activity"/>
    <property type="evidence" value="ECO:0007669"/>
    <property type="project" value="UniProtKB-KW"/>
</dbReference>
<protein>
    <submittedName>
        <fullName evidence="3">Aspartyl protease family protein</fullName>
    </submittedName>
</protein>
<gene>
    <name evidence="3" type="ORF">RNZ46_10395</name>
</gene>
<feature type="signal peptide" evidence="1">
    <location>
        <begin position="1"/>
        <end position="20"/>
    </location>
</feature>
<feature type="chain" id="PRO_5041720542" evidence="1">
    <location>
        <begin position="21"/>
        <end position="444"/>
    </location>
</feature>
<dbReference type="AlphaFoldDB" id="A0AA97EJ54"/>
<dbReference type="InterPro" id="IPR041489">
    <property type="entry name" value="PDZ_6"/>
</dbReference>
<proteinExistence type="predicted"/>
<dbReference type="Gene3D" id="2.40.70.10">
    <property type="entry name" value="Acid Proteases"/>
    <property type="match status" value="1"/>
</dbReference>
<evidence type="ECO:0000313" key="3">
    <source>
        <dbReference type="EMBL" id="WOD42404.1"/>
    </source>
</evidence>
<dbReference type="Gene3D" id="2.30.42.10">
    <property type="match status" value="1"/>
</dbReference>
<dbReference type="InterPro" id="IPR001478">
    <property type="entry name" value="PDZ"/>
</dbReference>
<keyword evidence="3" id="KW-0645">Protease</keyword>
<keyword evidence="3" id="KW-0378">Hydrolase</keyword>
<keyword evidence="1" id="KW-0732">Signal</keyword>
<evidence type="ECO:0000313" key="4">
    <source>
        <dbReference type="Proteomes" id="UP001302486"/>
    </source>
</evidence>
<organism evidence="3 4">
    <name type="scientific">Hwangdonia lutea</name>
    <dbReference type="NCBI Taxonomy" id="3075823"/>
    <lineage>
        <taxon>Bacteria</taxon>
        <taxon>Pseudomonadati</taxon>
        <taxon>Bacteroidota</taxon>
        <taxon>Flavobacteriia</taxon>
        <taxon>Flavobacteriales</taxon>
        <taxon>Flavobacteriaceae</taxon>
        <taxon>Hwangdonia</taxon>
    </lineage>
</organism>